<evidence type="ECO:0000256" key="1">
    <source>
        <dbReference type="SAM" id="Phobius"/>
    </source>
</evidence>
<name>A0A9C7G9U1_9BACI</name>
<keyword evidence="3" id="KW-1185">Reference proteome</keyword>
<dbReference type="Proteomes" id="UP000789845">
    <property type="component" value="Unassembled WGS sequence"/>
</dbReference>
<keyword evidence="1" id="KW-0812">Transmembrane</keyword>
<keyword evidence="1" id="KW-0472">Membrane</keyword>
<accession>A0A9C7G9U1</accession>
<evidence type="ECO:0000313" key="2">
    <source>
        <dbReference type="EMBL" id="CAG9608504.1"/>
    </source>
</evidence>
<proteinExistence type="predicted"/>
<protein>
    <submittedName>
        <fullName evidence="2">Uncharacterized protein</fullName>
    </submittedName>
</protein>
<gene>
    <name evidence="2" type="ORF">NEOCIP111885_02198</name>
</gene>
<comment type="caution">
    <text evidence="2">The sequence shown here is derived from an EMBL/GenBank/DDBJ whole genome shotgun (WGS) entry which is preliminary data.</text>
</comment>
<keyword evidence="1" id="KW-1133">Transmembrane helix</keyword>
<sequence>MKVRADPSYTFTPSRFTIYPAARSEASQVNVTLVVVAVPVKFVIAFGGSGLTLKVVVFLMPIAATSTV</sequence>
<dbReference type="EMBL" id="CAKJTG010000010">
    <property type="protein sequence ID" value="CAG9608504.1"/>
    <property type="molecule type" value="Genomic_DNA"/>
</dbReference>
<feature type="transmembrane region" description="Helical" evidence="1">
    <location>
        <begin position="42"/>
        <end position="64"/>
    </location>
</feature>
<dbReference type="AlphaFoldDB" id="A0A9C7G9U1"/>
<evidence type="ECO:0000313" key="3">
    <source>
        <dbReference type="Proteomes" id="UP000789845"/>
    </source>
</evidence>
<reference evidence="2" key="1">
    <citation type="submission" date="2021-10" db="EMBL/GenBank/DDBJ databases">
        <authorList>
            <person name="Criscuolo A."/>
        </authorList>
    </citation>
    <scope>NUCLEOTIDE SEQUENCE</scope>
    <source>
        <strain evidence="2">CIP111885</strain>
    </source>
</reference>
<organism evidence="2 3">
    <name type="scientific">Pseudoneobacillus rhizosphaerae</name>
    <dbReference type="NCBI Taxonomy" id="2880968"/>
    <lineage>
        <taxon>Bacteria</taxon>
        <taxon>Bacillati</taxon>
        <taxon>Bacillota</taxon>
        <taxon>Bacilli</taxon>
        <taxon>Bacillales</taxon>
        <taxon>Bacillaceae</taxon>
        <taxon>Pseudoneobacillus</taxon>
    </lineage>
</organism>